<keyword evidence="6" id="KW-0805">Transcription regulation</keyword>
<name>A0A6F9DU49_9ASCI</name>
<dbReference type="GO" id="GO:0000978">
    <property type="term" value="F:RNA polymerase II cis-regulatory region sequence-specific DNA binding"/>
    <property type="evidence" value="ECO:0007669"/>
    <property type="project" value="TreeGrafter"/>
</dbReference>
<feature type="domain" description="C2H2-type" evidence="13">
    <location>
        <begin position="618"/>
        <end position="645"/>
    </location>
</feature>
<feature type="domain" description="C2H2-type" evidence="13">
    <location>
        <begin position="420"/>
        <end position="449"/>
    </location>
</feature>
<dbReference type="PANTHER" id="PTHR24399:SF23">
    <property type="entry name" value="C2H2-TYPE DOMAIN-CONTAINING PROTEIN"/>
    <property type="match status" value="1"/>
</dbReference>
<dbReference type="SMART" id="SM00355">
    <property type="entry name" value="ZnF_C2H2"/>
    <property type="match status" value="11"/>
</dbReference>
<keyword evidence="2" id="KW-0479">Metal-binding</keyword>
<reference evidence="15" key="1">
    <citation type="submission" date="2020-04" db="EMBL/GenBank/DDBJ databases">
        <authorList>
            <person name="Neveu A P."/>
        </authorList>
    </citation>
    <scope>NUCLEOTIDE SEQUENCE</scope>
    <source>
        <tissue evidence="15">Whole embryo</tissue>
    </source>
</reference>
<dbReference type="Pfam" id="PF13912">
    <property type="entry name" value="zf-C2H2_6"/>
    <property type="match status" value="1"/>
</dbReference>
<evidence type="ECO:0000256" key="9">
    <source>
        <dbReference type="ARBA" id="ARBA00023163"/>
    </source>
</evidence>
<dbReference type="EMBL" id="LR790634">
    <property type="protein sequence ID" value="CAB3266496.1"/>
    <property type="molecule type" value="mRNA"/>
</dbReference>
<feature type="domain" description="C2H2-type" evidence="13">
    <location>
        <begin position="527"/>
        <end position="555"/>
    </location>
</feature>
<evidence type="ECO:0000256" key="8">
    <source>
        <dbReference type="ARBA" id="ARBA00023155"/>
    </source>
</evidence>
<keyword evidence="8" id="KW-0371">Homeobox</keyword>
<protein>
    <submittedName>
        <fullName evidence="15">Zinc finger protein</fullName>
    </submittedName>
</protein>
<dbReference type="Pfam" id="PF13894">
    <property type="entry name" value="zf-C2H2_4"/>
    <property type="match status" value="1"/>
</dbReference>
<evidence type="ECO:0000256" key="4">
    <source>
        <dbReference type="ARBA" id="ARBA00022771"/>
    </source>
</evidence>
<feature type="domain" description="CUT" evidence="14">
    <location>
        <begin position="250"/>
        <end position="337"/>
    </location>
</feature>
<organism evidence="15">
    <name type="scientific">Phallusia mammillata</name>
    <dbReference type="NCBI Taxonomy" id="59560"/>
    <lineage>
        <taxon>Eukaryota</taxon>
        <taxon>Metazoa</taxon>
        <taxon>Chordata</taxon>
        <taxon>Tunicata</taxon>
        <taxon>Ascidiacea</taxon>
        <taxon>Phlebobranchia</taxon>
        <taxon>Ascidiidae</taxon>
        <taxon>Phallusia</taxon>
    </lineage>
</organism>
<keyword evidence="4 11" id="KW-0863">Zinc-finger</keyword>
<evidence type="ECO:0000256" key="10">
    <source>
        <dbReference type="ARBA" id="ARBA00023242"/>
    </source>
</evidence>
<sequence>MAEDDATVFNLFKDKLEEAMKLVPSLTTMHPSGMQLWLNAFQTEKDVQLKPLATDNGSFQITLLQQDEIPTATSKLDVLTSESDLQDQTIELDTSNPEEWGLFQGDEGQIVAQPIKQSGVNNTYKWSIDGDEINLSSDCDLKAQDVKVEDLSMNTVTDLYREEDSLTIDADDTSKFFNSNAKCNATENVTDPTILVSITTETTDAVDVIGANGVDDIKSTPSKERKVVDPACYPCVREEWYIKLPKQPHSNLVDDVCEVDTACVAFDMRNYLRNTSISLGNFSRNYLQRTQGTLSDLLNHPKPWQDLSTRGRTMYTKMMQFLNAENIKEITEKLKEGYTSVRPGPTILTLPKELLKMLEEEKKPPGELIDSLAADFQLEPEQLVDYCEQQIRKYGAVKEESPENKTASSPKGSGRQGNKLICPEPGCGIILGCKLALNTHQLIHTGSRPFKCSTCNKRFATVSNKRSHERRHEKRMHRKMSKRALLVANLRHSKELQARKKLEVVEEEKAELSLCPKSKVNTDVSRFVCGVCSQRFTSRQHLHEHITLRHTSAKMRDQNKAYTCHVCLRSMKTVGALVDHLRTHTGDRPFRCPSCRKTFGTKANLYRHLKTHTGEKRFECETCGARFTEASSVSTHMRTHTGEKPFECKICKKRFTQRGPLDAHRLIHSDRRPYLCEICGISFRQKTNLRAHELRHAGEKRFACEFCEQKFQYKNDLNRHVLRHNGKRPYQCSICSRSFTRVQYMREHVHKIHDVTAFKCDKCGLGWASRSALERHRPVCPVVVVTNDKAQKCENCGFVWSNPAALERHRVSCPAMDLTMSDDDSKIADDTKLTLPEAQERNMELDPSMLRVVSVDKLIGEGVLTDGKTYLLSTIPQESDESSLSNPIQCCISSFLPRSAASVTCSASSIASAMSTETDPSLSATSVTSSLSMSSRDRLPMHVAIMADGVVFANNIDASLLDGGQVLVDQHDDARYSSIKKLALQSHVGEGESCSIDPNMQSVIVAQEEGEEVGTATRYVVVSVSDDVQVYNSDPTQ</sequence>
<feature type="domain" description="C2H2-type" evidence="13">
    <location>
        <begin position="674"/>
        <end position="701"/>
    </location>
</feature>
<keyword evidence="7" id="KW-0238">DNA-binding</keyword>
<dbReference type="InterPro" id="IPR013087">
    <property type="entry name" value="Znf_C2H2_type"/>
</dbReference>
<dbReference type="Pfam" id="PF02376">
    <property type="entry name" value="CUT"/>
    <property type="match status" value="1"/>
</dbReference>
<evidence type="ECO:0000256" key="1">
    <source>
        <dbReference type="ARBA" id="ARBA00004123"/>
    </source>
</evidence>
<feature type="domain" description="C2H2-type" evidence="13">
    <location>
        <begin position="646"/>
        <end position="673"/>
    </location>
</feature>
<dbReference type="SMART" id="SM01109">
    <property type="entry name" value="CUT"/>
    <property type="match status" value="1"/>
</dbReference>
<feature type="domain" description="C2H2-type" evidence="13">
    <location>
        <begin position="562"/>
        <end position="589"/>
    </location>
</feature>
<keyword evidence="9" id="KW-0804">Transcription</keyword>
<dbReference type="Gene3D" id="1.10.260.40">
    <property type="entry name" value="lambda repressor-like DNA-binding domains"/>
    <property type="match status" value="1"/>
</dbReference>
<dbReference type="GO" id="GO:0008270">
    <property type="term" value="F:zinc ion binding"/>
    <property type="evidence" value="ECO:0007669"/>
    <property type="project" value="UniProtKB-KW"/>
</dbReference>
<dbReference type="SUPFAM" id="SSF47413">
    <property type="entry name" value="lambda repressor-like DNA-binding domains"/>
    <property type="match status" value="1"/>
</dbReference>
<evidence type="ECO:0000259" key="14">
    <source>
        <dbReference type="PROSITE" id="PS51042"/>
    </source>
</evidence>
<evidence type="ECO:0000256" key="6">
    <source>
        <dbReference type="ARBA" id="ARBA00023015"/>
    </source>
</evidence>
<keyword evidence="10" id="KW-0539">Nucleus</keyword>
<keyword evidence="5" id="KW-0862">Zinc</keyword>
<gene>
    <name evidence="15" type="primary">Sp7-004</name>
</gene>
<keyword evidence="3" id="KW-0677">Repeat</keyword>
<evidence type="ECO:0000259" key="13">
    <source>
        <dbReference type="PROSITE" id="PS50157"/>
    </source>
</evidence>
<dbReference type="AlphaFoldDB" id="A0A6F9DU49"/>
<evidence type="ECO:0000256" key="7">
    <source>
        <dbReference type="ARBA" id="ARBA00023125"/>
    </source>
</evidence>
<dbReference type="FunFam" id="3.30.160.60:FF:000557">
    <property type="entry name" value="zinc finger and SCAN domain-containing protein 29"/>
    <property type="match status" value="1"/>
</dbReference>
<dbReference type="GO" id="GO:0001227">
    <property type="term" value="F:DNA-binding transcription repressor activity, RNA polymerase II-specific"/>
    <property type="evidence" value="ECO:0007669"/>
    <property type="project" value="TreeGrafter"/>
</dbReference>
<evidence type="ECO:0000313" key="15">
    <source>
        <dbReference type="EMBL" id="CAB3266496.1"/>
    </source>
</evidence>
<dbReference type="Gene3D" id="3.30.160.60">
    <property type="entry name" value="Classic Zinc Finger"/>
    <property type="match status" value="9"/>
</dbReference>
<dbReference type="GO" id="GO:0005654">
    <property type="term" value="C:nucleoplasm"/>
    <property type="evidence" value="ECO:0007669"/>
    <property type="project" value="TreeGrafter"/>
</dbReference>
<dbReference type="FunFam" id="3.30.160.60:FF:000275">
    <property type="entry name" value="zinc finger protein 90 homolog"/>
    <property type="match status" value="1"/>
</dbReference>
<dbReference type="InterPro" id="IPR003350">
    <property type="entry name" value="CUT_dom"/>
</dbReference>
<dbReference type="PROSITE" id="PS00028">
    <property type="entry name" value="ZINC_FINGER_C2H2_1"/>
    <property type="match status" value="10"/>
</dbReference>
<accession>A0A6F9DU49</accession>
<dbReference type="InterPro" id="IPR036236">
    <property type="entry name" value="Znf_C2H2_sf"/>
</dbReference>
<dbReference type="PROSITE" id="PS51042">
    <property type="entry name" value="CUT"/>
    <property type="match status" value="1"/>
</dbReference>
<evidence type="ECO:0000256" key="3">
    <source>
        <dbReference type="ARBA" id="ARBA00022737"/>
    </source>
</evidence>
<dbReference type="PROSITE" id="PS50157">
    <property type="entry name" value="ZINC_FINGER_C2H2_2"/>
    <property type="match status" value="10"/>
</dbReference>
<evidence type="ECO:0000256" key="5">
    <source>
        <dbReference type="ARBA" id="ARBA00022833"/>
    </source>
</evidence>
<feature type="domain" description="C2H2-type" evidence="13">
    <location>
        <begin position="450"/>
        <end position="477"/>
    </location>
</feature>
<dbReference type="FunFam" id="3.30.160.60:FF:000145">
    <property type="entry name" value="Zinc finger protein 574"/>
    <property type="match status" value="1"/>
</dbReference>
<dbReference type="InterPro" id="IPR010982">
    <property type="entry name" value="Lambda_DNA-bd_dom_sf"/>
</dbReference>
<evidence type="ECO:0000256" key="11">
    <source>
        <dbReference type="PROSITE-ProRule" id="PRU00042"/>
    </source>
</evidence>
<feature type="domain" description="C2H2-type" evidence="13">
    <location>
        <begin position="702"/>
        <end position="729"/>
    </location>
</feature>
<comment type="subcellular location">
    <subcellularLocation>
        <location evidence="1">Nucleus</location>
    </subcellularLocation>
</comment>
<dbReference type="FunFam" id="3.30.160.60:FF:002343">
    <property type="entry name" value="Zinc finger protein 33A"/>
    <property type="match status" value="1"/>
</dbReference>
<feature type="domain" description="C2H2-type" evidence="13">
    <location>
        <begin position="590"/>
        <end position="617"/>
    </location>
</feature>
<evidence type="ECO:0000256" key="2">
    <source>
        <dbReference type="ARBA" id="ARBA00022723"/>
    </source>
</evidence>
<proteinExistence type="evidence at transcript level"/>
<evidence type="ECO:0000256" key="12">
    <source>
        <dbReference type="SAM" id="MobiDB-lite"/>
    </source>
</evidence>
<feature type="domain" description="C2H2-type" evidence="13">
    <location>
        <begin position="730"/>
        <end position="753"/>
    </location>
</feature>
<dbReference type="Pfam" id="PF00096">
    <property type="entry name" value="zf-C2H2"/>
    <property type="match status" value="3"/>
</dbReference>
<dbReference type="PANTHER" id="PTHR24399">
    <property type="entry name" value="ZINC FINGER AND BTB DOMAIN-CONTAINING"/>
    <property type="match status" value="1"/>
</dbReference>
<dbReference type="SUPFAM" id="SSF57667">
    <property type="entry name" value="beta-beta-alpha zinc fingers"/>
    <property type="match status" value="5"/>
</dbReference>
<feature type="region of interest" description="Disordered" evidence="12">
    <location>
        <begin position="397"/>
        <end position="417"/>
    </location>
</feature>